<reference evidence="2 3" key="1">
    <citation type="submission" date="2016-06" db="EMBL/GenBank/DDBJ databases">
        <title>Evolution of pathogenesis and genome organization in the Tremellales.</title>
        <authorList>
            <person name="Cuomo C."/>
            <person name="Litvintseva A."/>
            <person name="Heitman J."/>
            <person name="Chen Y."/>
            <person name="Sun S."/>
            <person name="Springer D."/>
            <person name="Dromer F."/>
            <person name="Young S."/>
            <person name="Zeng Q."/>
            <person name="Chapman S."/>
            <person name="Gujja S."/>
            <person name="Saif S."/>
            <person name="Birren B."/>
        </authorList>
    </citation>
    <scope>NUCLEOTIDE SEQUENCE [LARGE SCALE GENOMIC DNA]</scope>
    <source>
        <strain evidence="2 3">CBS 6039</strain>
    </source>
</reference>
<dbReference type="InterPro" id="IPR023214">
    <property type="entry name" value="HAD_sf"/>
</dbReference>
<dbReference type="Gene3D" id="1.10.150.240">
    <property type="entry name" value="Putative phosphatase, domain 2"/>
    <property type="match status" value="1"/>
</dbReference>
<dbReference type="GeneID" id="30151788"/>
<feature type="region of interest" description="Disordered" evidence="1">
    <location>
        <begin position="1"/>
        <end position="45"/>
    </location>
</feature>
<dbReference type="PANTHER" id="PTHR43481:SF4">
    <property type="entry name" value="GLYCEROL-1-PHOSPHATE PHOSPHOHYDROLASE 1-RELATED"/>
    <property type="match status" value="1"/>
</dbReference>
<dbReference type="SUPFAM" id="SSF56784">
    <property type="entry name" value="HAD-like"/>
    <property type="match status" value="1"/>
</dbReference>
<dbReference type="EMBL" id="AWGJ01000001">
    <property type="protein sequence ID" value="ODN84551.1"/>
    <property type="molecule type" value="Genomic_DNA"/>
</dbReference>
<evidence type="ECO:0000256" key="1">
    <source>
        <dbReference type="SAM" id="MobiDB-lite"/>
    </source>
</evidence>
<dbReference type="InterPro" id="IPR023198">
    <property type="entry name" value="PGP-like_dom2"/>
</dbReference>
<dbReference type="Pfam" id="PF00702">
    <property type="entry name" value="Hydrolase"/>
    <property type="match status" value="1"/>
</dbReference>
<keyword evidence="3" id="KW-1185">Reference proteome</keyword>
<dbReference type="PANTHER" id="PTHR43481">
    <property type="entry name" value="FRUCTOSE-1-PHOSPHATE PHOSPHATASE"/>
    <property type="match status" value="1"/>
</dbReference>
<dbReference type="InterPro" id="IPR036412">
    <property type="entry name" value="HAD-like_sf"/>
</dbReference>
<dbReference type="STRING" id="1295533.A0A1E3I9V8"/>
<dbReference type="SFLD" id="SFLDG01129">
    <property type="entry name" value="C1.5:_HAD__Beta-PGM__Phosphata"/>
    <property type="match status" value="1"/>
</dbReference>
<evidence type="ECO:0000313" key="3">
    <source>
        <dbReference type="Proteomes" id="UP000094065"/>
    </source>
</evidence>
<dbReference type="SFLD" id="SFLDS00003">
    <property type="entry name" value="Haloacid_Dehalogenase"/>
    <property type="match status" value="1"/>
</dbReference>
<dbReference type="Gene3D" id="3.40.50.1000">
    <property type="entry name" value="HAD superfamily/HAD-like"/>
    <property type="match status" value="1"/>
</dbReference>
<feature type="compositionally biased region" description="Low complexity" evidence="1">
    <location>
        <begin position="12"/>
        <end position="28"/>
    </location>
</feature>
<dbReference type="Proteomes" id="UP000094065">
    <property type="component" value="Unassembled WGS sequence"/>
</dbReference>
<evidence type="ECO:0008006" key="4">
    <source>
        <dbReference type="Google" id="ProtNLM"/>
    </source>
</evidence>
<sequence length="405" mass="42999">MSVFTKDAFTMSALPSPSTSQPPSAAPSRRGSFANPSLASGQMTPATDPHIVSINVESVLFDMDGTLINSSGAVVKAWNLFAETYPLDLDDILRSAHGMRTIDVLKKWCKISDPELLASEVIRFETAILNAAEELAKSGSSGAGIEVLPGVKNLLTQLSADNDKRDGEEKWAICTSSTYFYAGKAIPIAGLTTPKVFVTADSVTRGKPFPDPYLLGASGCNASPFESLVVEDAPTGIRSGKASGALVLATCTSHERHELEKENPDFLVDDLSHVKATWDTATNTFNLIIEQPVDRYAPRATPDVTPVITPAMSRANSFSGVGQDRPNFKNNQAISKASDELTGNDSVVGSPAASRPGSPDADGEKRAELEFHRRASQSGSGGVTLDNFRKALAGNAAKRRAQGEE</sequence>
<organism evidence="2 3">
    <name type="scientific">Cryptococcus amylolentus CBS 6039</name>
    <dbReference type="NCBI Taxonomy" id="1295533"/>
    <lineage>
        <taxon>Eukaryota</taxon>
        <taxon>Fungi</taxon>
        <taxon>Dikarya</taxon>
        <taxon>Basidiomycota</taxon>
        <taxon>Agaricomycotina</taxon>
        <taxon>Tremellomycetes</taxon>
        <taxon>Tremellales</taxon>
        <taxon>Cryptococcaceae</taxon>
        <taxon>Cryptococcus</taxon>
    </lineage>
</organism>
<dbReference type="AlphaFoldDB" id="A0A1E3I9V8"/>
<dbReference type="InterPro" id="IPR051806">
    <property type="entry name" value="HAD-like_SPP"/>
</dbReference>
<dbReference type="OrthoDB" id="40579at2759"/>
<dbReference type="RefSeq" id="XP_018998354.1">
    <property type="nucleotide sequence ID" value="XM_019133649.1"/>
</dbReference>
<feature type="compositionally biased region" description="Polar residues" evidence="1">
    <location>
        <begin position="34"/>
        <end position="45"/>
    </location>
</feature>
<gene>
    <name evidence="2" type="ORF">L202_00479</name>
</gene>
<protein>
    <recommendedName>
        <fullName evidence="4">HAD hydrolase, family IA</fullName>
    </recommendedName>
</protein>
<dbReference type="GO" id="GO:0050308">
    <property type="term" value="F:sugar-phosphatase activity"/>
    <property type="evidence" value="ECO:0007669"/>
    <property type="project" value="TreeGrafter"/>
</dbReference>
<feature type="region of interest" description="Disordered" evidence="1">
    <location>
        <begin position="336"/>
        <end position="387"/>
    </location>
</feature>
<name>A0A1E3I9V8_9TREE</name>
<feature type="compositionally biased region" description="Polar residues" evidence="1">
    <location>
        <begin position="336"/>
        <end position="347"/>
    </location>
</feature>
<evidence type="ECO:0000313" key="2">
    <source>
        <dbReference type="EMBL" id="ODN84551.1"/>
    </source>
</evidence>
<proteinExistence type="predicted"/>
<accession>A0A1E3I9V8</accession>
<comment type="caution">
    <text evidence="2">The sequence shown here is derived from an EMBL/GenBank/DDBJ whole genome shotgun (WGS) entry which is preliminary data.</text>
</comment>
<feature type="compositionally biased region" description="Basic and acidic residues" evidence="1">
    <location>
        <begin position="362"/>
        <end position="373"/>
    </location>
</feature>